<dbReference type="OrthoDB" id="3222453at2759"/>
<sequence>MIEKSADAVGMDQWANVSHFKEDQANITGQPSSTRNQALLESSEPCSSFFQASRNVTIKGGQFNSTMGHHTNLTINLNQSPPSHIGPGSAISETAILTSTAVQNNAHSSVSSDRTGGHLDRGSDHNVNIHQIHSTSKEPAIQPLQTPLPILKSNEIYERHLCLKKRGFPLWIPEPNRRLPVAYRRCGISIGDVGIITPSGGFSFLFNICLPADDPINLNRVPEGFSPIRLEPSMDVSEFAEFKRGSYLASASIEKSRNDNASSPDLSFETTASDGAILTMPEGAVSLDLENLPRFRGYAAANVESWYRFVNGPRLGREAKNGDIRLVTGCDKTNSWGMAALANVSQEQTNSLRFKALHNPHNTSACAYIWDCSGMAEARVGPDLQESNDLRGSGEHPDAEDDGDTRKYMNQCLFVRTLNVTLGHDMWEKINQELALHHEISQDGYSNSSGKGIVGPSSTGNTSSNTTNETGSPSLLNGRGLAHFSLSSDEESLMHVMQHYGNTGPFRFENLDMLLPSSRSPFIDKRSDKINATLTVDRVNDDSSNLDKFDWTPHTFSGSSEGSTHVPHGTPSSDNDSNRMLITTTPGTSSFHPSNCLNKVLLEKNPTARLIITHDNDWSLALAEDQFYLDHLEEQLLERVFETHDLLLECDGE</sequence>
<evidence type="ECO:0000313" key="2">
    <source>
        <dbReference type="EMBL" id="PPQ87120.1"/>
    </source>
</evidence>
<accession>A0A409X8R1</accession>
<gene>
    <name evidence="2" type="ORF">CVT25_000940</name>
</gene>
<reference evidence="2 3" key="1">
    <citation type="journal article" date="2018" name="Evol. Lett.">
        <title>Horizontal gene cluster transfer increased hallucinogenic mushroom diversity.</title>
        <authorList>
            <person name="Reynolds H.T."/>
            <person name="Vijayakumar V."/>
            <person name="Gluck-Thaler E."/>
            <person name="Korotkin H.B."/>
            <person name="Matheny P.B."/>
            <person name="Slot J.C."/>
        </authorList>
    </citation>
    <scope>NUCLEOTIDE SEQUENCE [LARGE SCALE GENOMIC DNA]</scope>
    <source>
        <strain evidence="2 3">2631</strain>
    </source>
</reference>
<protein>
    <submittedName>
        <fullName evidence="2">Uncharacterized protein</fullName>
    </submittedName>
</protein>
<feature type="region of interest" description="Disordered" evidence="1">
    <location>
        <begin position="556"/>
        <end position="578"/>
    </location>
</feature>
<dbReference type="AlphaFoldDB" id="A0A409X8R1"/>
<feature type="region of interest" description="Disordered" evidence="1">
    <location>
        <begin position="384"/>
        <end position="405"/>
    </location>
</feature>
<dbReference type="STRING" id="93625.A0A409X8R1"/>
<name>A0A409X8R1_PSICY</name>
<keyword evidence="3" id="KW-1185">Reference proteome</keyword>
<dbReference type="InParanoid" id="A0A409X8R1"/>
<feature type="compositionally biased region" description="Basic and acidic residues" evidence="1">
    <location>
        <begin position="388"/>
        <end position="397"/>
    </location>
</feature>
<evidence type="ECO:0000256" key="1">
    <source>
        <dbReference type="SAM" id="MobiDB-lite"/>
    </source>
</evidence>
<feature type="region of interest" description="Disordered" evidence="1">
    <location>
        <begin position="445"/>
        <end position="477"/>
    </location>
</feature>
<evidence type="ECO:0000313" key="3">
    <source>
        <dbReference type="Proteomes" id="UP000283269"/>
    </source>
</evidence>
<comment type="caution">
    <text evidence="2">The sequence shown here is derived from an EMBL/GenBank/DDBJ whole genome shotgun (WGS) entry which is preliminary data.</text>
</comment>
<dbReference type="EMBL" id="NHYD01002369">
    <property type="protein sequence ID" value="PPQ87120.1"/>
    <property type="molecule type" value="Genomic_DNA"/>
</dbReference>
<dbReference type="Proteomes" id="UP000283269">
    <property type="component" value="Unassembled WGS sequence"/>
</dbReference>
<organism evidence="2 3">
    <name type="scientific">Psilocybe cyanescens</name>
    <dbReference type="NCBI Taxonomy" id="93625"/>
    <lineage>
        <taxon>Eukaryota</taxon>
        <taxon>Fungi</taxon>
        <taxon>Dikarya</taxon>
        <taxon>Basidiomycota</taxon>
        <taxon>Agaricomycotina</taxon>
        <taxon>Agaricomycetes</taxon>
        <taxon>Agaricomycetidae</taxon>
        <taxon>Agaricales</taxon>
        <taxon>Agaricineae</taxon>
        <taxon>Strophariaceae</taxon>
        <taxon>Psilocybe</taxon>
    </lineage>
</organism>
<proteinExistence type="predicted"/>
<feature type="compositionally biased region" description="Low complexity" evidence="1">
    <location>
        <begin position="455"/>
        <end position="474"/>
    </location>
</feature>